<evidence type="ECO:0000256" key="2">
    <source>
        <dbReference type="ARBA" id="ARBA00007441"/>
    </source>
</evidence>
<gene>
    <name evidence="8" type="ordered locus">Desru_0552</name>
</gene>
<accession>F6DS76</accession>
<dbReference type="AlphaFoldDB" id="F6DS76"/>
<dbReference type="Gene3D" id="3.40.640.10">
    <property type="entry name" value="Type I PLP-dependent aspartate aminotransferase-like (Major domain)"/>
    <property type="match status" value="1"/>
</dbReference>
<dbReference type="FunFam" id="3.40.640.10:FF:000053">
    <property type="entry name" value="Aminotransferase, class I"/>
    <property type="match status" value="1"/>
</dbReference>
<dbReference type="InterPro" id="IPR015422">
    <property type="entry name" value="PyrdxlP-dep_Trfase_small"/>
</dbReference>
<reference evidence="9" key="1">
    <citation type="submission" date="2011-05" db="EMBL/GenBank/DDBJ databases">
        <title>Complete sequence of Desulfotomaculum ruminis DSM 2154.</title>
        <authorList>
            <person name="Lucas S."/>
            <person name="Copeland A."/>
            <person name="Lapidus A."/>
            <person name="Cheng J.-F."/>
            <person name="Goodwin L."/>
            <person name="Pitluck S."/>
            <person name="Lu M."/>
            <person name="Detter J.C."/>
            <person name="Han C."/>
            <person name="Tapia R."/>
            <person name="Land M."/>
            <person name="Hauser L."/>
            <person name="Kyrpides N."/>
            <person name="Ivanova N."/>
            <person name="Mikhailova N."/>
            <person name="Pagani I."/>
            <person name="Stams A.J.M."/>
            <person name="Plugge C.M."/>
            <person name="Muyzer G."/>
            <person name="Kuever J."/>
            <person name="Parshina S.N."/>
            <person name="Ivanova A.E."/>
            <person name="Nazina T.N."/>
            <person name="Brambilla E."/>
            <person name="Spring S."/>
            <person name="Klenk H.-P."/>
            <person name="Woyke T."/>
        </authorList>
    </citation>
    <scope>NUCLEOTIDE SEQUENCE [LARGE SCALE GENOMIC DNA]</scope>
    <source>
        <strain evidence="9">ATCC 23193 / DSM 2154 / NCIB 8452 / DL</strain>
    </source>
</reference>
<name>F6DS76_DESRL</name>
<dbReference type="RefSeq" id="WP_013840613.1">
    <property type="nucleotide sequence ID" value="NC_015589.1"/>
</dbReference>
<dbReference type="HOGENOM" id="CLU_017584_0_6_9"/>
<dbReference type="PANTHER" id="PTHR42790:SF19">
    <property type="entry name" value="KYNURENINE_ALPHA-AMINOADIPATE AMINOTRANSFERASE, MITOCHONDRIAL"/>
    <property type="match status" value="1"/>
</dbReference>
<evidence type="ECO:0000256" key="5">
    <source>
        <dbReference type="ARBA" id="ARBA00022679"/>
    </source>
</evidence>
<protein>
    <submittedName>
        <fullName evidence="8">Aminotransferase class I and II</fullName>
    </submittedName>
</protein>
<dbReference type="KEGG" id="dru:Desru_0552"/>
<dbReference type="InterPro" id="IPR004839">
    <property type="entry name" value="Aminotransferase_I/II_large"/>
</dbReference>
<dbReference type="Proteomes" id="UP000009234">
    <property type="component" value="Chromosome"/>
</dbReference>
<evidence type="ECO:0000259" key="7">
    <source>
        <dbReference type="Pfam" id="PF00155"/>
    </source>
</evidence>
<evidence type="ECO:0000256" key="4">
    <source>
        <dbReference type="ARBA" id="ARBA00022576"/>
    </source>
</evidence>
<comment type="cofactor">
    <cofactor evidence="1">
        <name>pyridoxal 5'-phosphate</name>
        <dbReference type="ChEBI" id="CHEBI:597326"/>
    </cofactor>
</comment>
<dbReference type="EMBL" id="CP002780">
    <property type="protein sequence ID" value="AEG58838.1"/>
    <property type="molecule type" value="Genomic_DNA"/>
</dbReference>
<dbReference type="InterPro" id="IPR015424">
    <property type="entry name" value="PyrdxlP-dep_Trfase"/>
</dbReference>
<dbReference type="PANTHER" id="PTHR42790">
    <property type="entry name" value="AMINOTRANSFERASE"/>
    <property type="match status" value="1"/>
</dbReference>
<comment type="subunit">
    <text evidence="3">Homodimer.</text>
</comment>
<dbReference type="SUPFAM" id="SSF53383">
    <property type="entry name" value="PLP-dependent transferases"/>
    <property type="match status" value="1"/>
</dbReference>
<organism evidence="8 9">
    <name type="scientific">Desulforamulus ruminis (strain ATCC 23193 / DSM 2154 / NCIMB 8452 / DL)</name>
    <name type="common">Desulfotomaculum ruminis</name>
    <dbReference type="NCBI Taxonomy" id="696281"/>
    <lineage>
        <taxon>Bacteria</taxon>
        <taxon>Bacillati</taxon>
        <taxon>Bacillota</taxon>
        <taxon>Clostridia</taxon>
        <taxon>Eubacteriales</taxon>
        <taxon>Peptococcaceae</taxon>
        <taxon>Desulforamulus</taxon>
    </lineage>
</organism>
<dbReference type="STRING" id="696281.Desru_0552"/>
<sequence>MIYSFAERVGQIKSSVIREILKVTEQPGVISFAGGLPAPEMFPLEEMKEALGRVLDGGNASALQYGTTEGYLPLREYLTAAMEKKGIATRPAEILITNGSQQALDLLAKLFIDPGDRVVVESPSYLGAIQVFRSYQAQFVSVPTDDGGIELAALEKALEENRPKLIYITPTFKNPTGETMSLERRRQVAELLEKYQVPLIEDDPYGELRYQGESIPPLKAFDKGNRIIYLSTFSKTVAPGLRLGWIVTGPELMAKLVLAKQGTDLHTGTLVQQAVHYYLTHYDVTGHIQAIRDEYGRRRNTMLEAMDRRFPRGASWTEPEGGMFLWVTLPQQLKTDLLLKEAVAEKVAYVPGEAFFAQGGGHNCLRLNFSNSLPSQIEEGIERLAGLLTRYL</sequence>
<evidence type="ECO:0000313" key="8">
    <source>
        <dbReference type="EMBL" id="AEG58838.1"/>
    </source>
</evidence>
<dbReference type="eggNOG" id="COG1167">
    <property type="taxonomic scope" value="Bacteria"/>
</dbReference>
<dbReference type="Gene3D" id="3.90.1150.10">
    <property type="entry name" value="Aspartate Aminotransferase, domain 1"/>
    <property type="match status" value="1"/>
</dbReference>
<dbReference type="GO" id="GO:0008483">
    <property type="term" value="F:transaminase activity"/>
    <property type="evidence" value="ECO:0007669"/>
    <property type="project" value="UniProtKB-KW"/>
</dbReference>
<dbReference type="OrthoDB" id="9808770at2"/>
<feature type="domain" description="Aminotransferase class I/classII large" evidence="7">
    <location>
        <begin position="43"/>
        <end position="384"/>
    </location>
</feature>
<dbReference type="GO" id="GO:0030170">
    <property type="term" value="F:pyridoxal phosphate binding"/>
    <property type="evidence" value="ECO:0007669"/>
    <property type="project" value="InterPro"/>
</dbReference>
<dbReference type="InterPro" id="IPR015421">
    <property type="entry name" value="PyrdxlP-dep_Trfase_major"/>
</dbReference>
<dbReference type="CDD" id="cd00609">
    <property type="entry name" value="AAT_like"/>
    <property type="match status" value="1"/>
</dbReference>
<keyword evidence="9" id="KW-1185">Reference proteome</keyword>
<reference evidence="8 9" key="2">
    <citation type="journal article" date="2012" name="Stand. Genomic Sci.">
        <title>Complete genome sequence of the sulfate-reducing firmicute Desulfotomaculum ruminis type strain (DL(T)).</title>
        <authorList>
            <person name="Spring S."/>
            <person name="Visser M."/>
            <person name="Lu M."/>
            <person name="Copeland A."/>
            <person name="Lapidus A."/>
            <person name="Lucas S."/>
            <person name="Cheng J.F."/>
            <person name="Han C."/>
            <person name="Tapia R."/>
            <person name="Goodwin L.A."/>
            <person name="Pitluck S."/>
            <person name="Ivanova N."/>
            <person name="Land M."/>
            <person name="Hauser L."/>
            <person name="Larimer F."/>
            <person name="Rohde M."/>
            <person name="Goker M."/>
            <person name="Detter J.C."/>
            <person name="Kyrpides N.C."/>
            <person name="Woyke T."/>
            <person name="Schaap P.J."/>
            <person name="Plugge C.M."/>
            <person name="Muyzer G."/>
            <person name="Kuever J."/>
            <person name="Pereira I.A."/>
            <person name="Parshina S.N."/>
            <person name="Bernier-Latmani R."/>
            <person name="Stams A.J."/>
            <person name="Klenk H.P."/>
        </authorList>
    </citation>
    <scope>NUCLEOTIDE SEQUENCE [LARGE SCALE GENOMIC DNA]</scope>
    <source>
        <strain evidence="9">ATCC 23193 / DSM 2154 / NCIB 8452 / DL</strain>
    </source>
</reference>
<keyword evidence="4 8" id="KW-0032">Aminotransferase</keyword>
<evidence type="ECO:0000256" key="1">
    <source>
        <dbReference type="ARBA" id="ARBA00001933"/>
    </source>
</evidence>
<keyword evidence="6" id="KW-0663">Pyridoxal phosphate</keyword>
<evidence type="ECO:0000256" key="6">
    <source>
        <dbReference type="ARBA" id="ARBA00022898"/>
    </source>
</evidence>
<dbReference type="InterPro" id="IPR050859">
    <property type="entry name" value="Class-I_PLP-dep_aminotransf"/>
</dbReference>
<evidence type="ECO:0000313" key="9">
    <source>
        <dbReference type="Proteomes" id="UP000009234"/>
    </source>
</evidence>
<dbReference type="Pfam" id="PF00155">
    <property type="entry name" value="Aminotran_1_2"/>
    <property type="match status" value="1"/>
</dbReference>
<evidence type="ECO:0000256" key="3">
    <source>
        <dbReference type="ARBA" id="ARBA00011738"/>
    </source>
</evidence>
<comment type="similarity">
    <text evidence="2">Belongs to the class-I pyridoxal-phosphate-dependent aminotransferase family.</text>
</comment>
<dbReference type="GO" id="GO:1901605">
    <property type="term" value="P:alpha-amino acid metabolic process"/>
    <property type="evidence" value="ECO:0007669"/>
    <property type="project" value="TreeGrafter"/>
</dbReference>
<proteinExistence type="inferred from homology"/>
<keyword evidence="5 8" id="KW-0808">Transferase</keyword>